<accession>A0A1C1CW49</accession>
<reference evidence="3" key="1">
    <citation type="submission" date="2015-07" db="EMBL/GenBank/DDBJ databases">
        <authorList>
            <person name="Teixeira M.M."/>
            <person name="Souza R.C."/>
            <person name="Almeida L.G."/>
            <person name="Vicente V.A."/>
            <person name="de Hoog S."/>
            <person name="Bocca A.L."/>
            <person name="de Almeida S.R."/>
            <person name="Vasconcelos A.T."/>
            <person name="Felipe M.S."/>
        </authorList>
    </citation>
    <scope>NUCLEOTIDE SEQUENCE [LARGE SCALE GENOMIC DNA]</scope>
    <source>
        <strain evidence="3">KSF</strain>
    </source>
</reference>
<proteinExistence type="predicted"/>
<feature type="compositionally biased region" description="Basic and acidic residues" evidence="1">
    <location>
        <begin position="134"/>
        <end position="148"/>
    </location>
</feature>
<name>A0A1C1CW49_9EURO</name>
<dbReference type="AlphaFoldDB" id="A0A1C1CW49"/>
<feature type="region of interest" description="Disordered" evidence="1">
    <location>
        <begin position="108"/>
        <end position="385"/>
    </location>
</feature>
<feature type="compositionally biased region" description="Low complexity" evidence="1">
    <location>
        <begin position="173"/>
        <end position="187"/>
    </location>
</feature>
<dbReference type="OrthoDB" id="1678912at2759"/>
<protein>
    <submittedName>
        <fullName evidence="2">Uncharacterized protein</fullName>
    </submittedName>
</protein>
<feature type="compositionally biased region" description="Polar residues" evidence="1">
    <location>
        <begin position="295"/>
        <end position="307"/>
    </location>
</feature>
<organism evidence="2 3">
    <name type="scientific">Cladophialophora carrionii</name>
    <dbReference type="NCBI Taxonomy" id="86049"/>
    <lineage>
        <taxon>Eukaryota</taxon>
        <taxon>Fungi</taxon>
        <taxon>Dikarya</taxon>
        <taxon>Ascomycota</taxon>
        <taxon>Pezizomycotina</taxon>
        <taxon>Eurotiomycetes</taxon>
        <taxon>Chaetothyriomycetidae</taxon>
        <taxon>Chaetothyriales</taxon>
        <taxon>Herpotrichiellaceae</taxon>
        <taxon>Cladophialophora</taxon>
    </lineage>
</organism>
<evidence type="ECO:0000313" key="3">
    <source>
        <dbReference type="Proteomes" id="UP000094526"/>
    </source>
</evidence>
<evidence type="ECO:0000313" key="2">
    <source>
        <dbReference type="EMBL" id="OCT52670.1"/>
    </source>
</evidence>
<dbReference type="STRING" id="86049.A0A1C1CW49"/>
<feature type="compositionally biased region" description="Low complexity" evidence="1">
    <location>
        <begin position="233"/>
        <end position="242"/>
    </location>
</feature>
<sequence length="385" mass="42870">MFTCPICDWRVKIPRDAARPKLEDLQSWQDEIQDLPFQPEEEELLKRIIDKAQAFREFLMQYTSGNQLCRTIEEMPEMLFYLRKIEGAEVLLAYETNVFRQELHKWQPIAPEPPPILDQSLSTRKPRPTKQQKLMKELGVEKPEDLPPHLRTKTYVRRKTQESFVTGPLLPKPSTQSPSAPGSAASPVQNGNAEGPSAMQRQESNDNAGPSRAYEAGFMSETPYADHRPSPFSPNSPSLFSPTRDQPQDGLRDPMMPSFGGESAGGRTHDPSFPQFRPNAGLGLDAEDDLRNGLANASESVPASTRDASPPVFESDNMFLDMTNPDGDTTNDAVPSLEQEASHASEALDMIRSASHDSANDNAELEDGDNVSKHFDDFINGDEQT</sequence>
<comment type="caution">
    <text evidence="2">The sequence shown here is derived from an EMBL/GenBank/DDBJ whole genome shotgun (WGS) entry which is preliminary data.</text>
</comment>
<keyword evidence="3" id="KW-1185">Reference proteome</keyword>
<dbReference type="VEuPathDB" id="FungiDB:CLCR_10365"/>
<evidence type="ECO:0000256" key="1">
    <source>
        <dbReference type="SAM" id="MobiDB-lite"/>
    </source>
</evidence>
<dbReference type="Proteomes" id="UP000094526">
    <property type="component" value="Unassembled WGS sequence"/>
</dbReference>
<gene>
    <name evidence="2" type="ORF">CLCR_10365</name>
</gene>
<dbReference type="VEuPathDB" id="FungiDB:G647_04054"/>
<feature type="compositionally biased region" description="Polar residues" evidence="1">
    <location>
        <begin position="199"/>
        <end position="208"/>
    </location>
</feature>
<dbReference type="EMBL" id="LGRB01000008">
    <property type="protein sequence ID" value="OCT52670.1"/>
    <property type="molecule type" value="Genomic_DNA"/>
</dbReference>